<proteinExistence type="predicted"/>
<feature type="compositionally biased region" description="Polar residues" evidence="1">
    <location>
        <begin position="15"/>
        <end position="25"/>
    </location>
</feature>
<gene>
    <name evidence="2" type="ORF">PECUL_23A006345</name>
</gene>
<organism evidence="2 3">
    <name type="scientific">Pelobates cultripes</name>
    <name type="common">Western spadefoot toad</name>
    <dbReference type="NCBI Taxonomy" id="61616"/>
    <lineage>
        <taxon>Eukaryota</taxon>
        <taxon>Metazoa</taxon>
        <taxon>Chordata</taxon>
        <taxon>Craniata</taxon>
        <taxon>Vertebrata</taxon>
        <taxon>Euteleostomi</taxon>
        <taxon>Amphibia</taxon>
        <taxon>Batrachia</taxon>
        <taxon>Anura</taxon>
        <taxon>Pelobatoidea</taxon>
        <taxon>Pelobatidae</taxon>
        <taxon>Pelobates</taxon>
    </lineage>
</organism>
<feature type="compositionally biased region" description="Polar residues" evidence="1">
    <location>
        <begin position="166"/>
        <end position="182"/>
    </location>
</feature>
<protein>
    <submittedName>
        <fullName evidence="2">Uncharacterized protein</fullName>
    </submittedName>
</protein>
<feature type="region of interest" description="Disordered" evidence="1">
    <location>
        <begin position="1"/>
        <end position="118"/>
    </location>
</feature>
<feature type="region of interest" description="Disordered" evidence="1">
    <location>
        <begin position="159"/>
        <end position="182"/>
    </location>
</feature>
<evidence type="ECO:0000313" key="2">
    <source>
        <dbReference type="EMBL" id="CAH2318978.1"/>
    </source>
</evidence>
<evidence type="ECO:0000256" key="1">
    <source>
        <dbReference type="SAM" id="MobiDB-lite"/>
    </source>
</evidence>
<name>A0AAD1WRD2_PELCU</name>
<keyword evidence="3" id="KW-1185">Reference proteome</keyword>
<dbReference type="AlphaFoldDB" id="A0AAD1WRD2"/>
<evidence type="ECO:0000313" key="3">
    <source>
        <dbReference type="Proteomes" id="UP001295444"/>
    </source>
</evidence>
<dbReference type="EMBL" id="OW240921">
    <property type="protein sequence ID" value="CAH2318978.1"/>
    <property type="molecule type" value="Genomic_DNA"/>
</dbReference>
<dbReference type="Proteomes" id="UP001295444">
    <property type="component" value="Chromosome 10"/>
</dbReference>
<accession>A0AAD1WRD2</accession>
<sequence>MVPSGRKATSKSHHLISTASKTSMTGRLHPVETEDVVLPRKRAPHQAKAVRNWKRAKALPDLSDSDSDSEEVSDRSDAIDPVYSEDSSPERSEAAPPAVEAEQEADKSAILDPQGKPLFDPDALHNPCSAYWYPTTHVAIYIANRVRKTLDKATRSKLRAECPRPTRSQTWPRDPRSGSQDSFLVKPGWKAKKGLDYSLRNCQDKVLDILWPIAKIFETALTEGTPIDLLAIRGWIQSGICLIGNTNTAFATEQRKAILIKN</sequence>
<reference evidence="2" key="1">
    <citation type="submission" date="2022-03" db="EMBL/GenBank/DDBJ databases">
        <authorList>
            <person name="Alioto T."/>
            <person name="Alioto T."/>
            <person name="Gomez Garrido J."/>
        </authorList>
    </citation>
    <scope>NUCLEOTIDE SEQUENCE</scope>
</reference>